<sequence>MEKDDKSKPIRTPSTPPPPIIVNEPQDQGAQRTTTAPHDVIVVLSSIEIDDSHLEPETPFSDQPDALPPPPRSSSE</sequence>
<dbReference type="WBParaSite" id="nRc.2.0.1.t20652-RA">
    <property type="protein sequence ID" value="nRc.2.0.1.t20652-RA"/>
    <property type="gene ID" value="nRc.2.0.1.g20652"/>
</dbReference>
<proteinExistence type="predicted"/>
<organism evidence="2 3">
    <name type="scientific">Romanomermis culicivorax</name>
    <name type="common">Nematode worm</name>
    <dbReference type="NCBI Taxonomy" id="13658"/>
    <lineage>
        <taxon>Eukaryota</taxon>
        <taxon>Metazoa</taxon>
        <taxon>Ecdysozoa</taxon>
        <taxon>Nematoda</taxon>
        <taxon>Enoplea</taxon>
        <taxon>Dorylaimia</taxon>
        <taxon>Mermithida</taxon>
        <taxon>Mermithoidea</taxon>
        <taxon>Mermithidae</taxon>
        <taxon>Romanomermis</taxon>
    </lineage>
</organism>
<protein>
    <submittedName>
        <fullName evidence="3">Uncharacterized protein</fullName>
    </submittedName>
</protein>
<accession>A0A915J4L1</accession>
<feature type="compositionally biased region" description="Pro residues" evidence="1">
    <location>
        <begin position="66"/>
        <end position="76"/>
    </location>
</feature>
<dbReference type="Proteomes" id="UP000887565">
    <property type="component" value="Unplaced"/>
</dbReference>
<evidence type="ECO:0000313" key="3">
    <source>
        <dbReference type="WBParaSite" id="nRc.2.0.1.t20652-RA"/>
    </source>
</evidence>
<evidence type="ECO:0000313" key="2">
    <source>
        <dbReference type="Proteomes" id="UP000887565"/>
    </source>
</evidence>
<dbReference type="AlphaFoldDB" id="A0A915J4L1"/>
<name>A0A915J4L1_ROMCU</name>
<keyword evidence="2" id="KW-1185">Reference proteome</keyword>
<reference evidence="3" key="1">
    <citation type="submission" date="2022-11" db="UniProtKB">
        <authorList>
            <consortium name="WormBaseParasite"/>
        </authorList>
    </citation>
    <scope>IDENTIFICATION</scope>
</reference>
<feature type="compositionally biased region" description="Polar residues" evidence="1">
    <location>
        <begin position="25"/>
        <end position="36"/>
    </location>
</feature>
<evidence type="ECO:0000256" key="1">
    <source>
        <dbReference type="SAM" id="MobiDB-lite"/>
    </source>
</evidence>
<feature type="region of interest" description="Disordered" evidence="1">
    <location>
        <begin position="1"/>
        <end position="76"/>
    </location>
</feature>